<dbReference type="RefSeq" id="WP_203960121.1">
    <property type="nucleotide sequence ID" value="NZ_AP023355.1"/>
</dbReference>
<keyword evidence="3" id="KW-1185">Reference proteome</keyword>
<organism evidence="2 3">
    <name type="scientific">Actinocatenispora thailandica</name>
    <dbReference type="NCBI Taxonomy" id="227318"/>
    <lineage>
        <taxon>Bacteria</taxon>
        <taxon>Bacillati</taxon>
        <taxon>Actinomycetota</taxon>
        <taxon>Actinomycetes</taxon>
        <taxon>Micromonosporales</taxon>
        <taxon>Micromonosporaceae</taxon>
        <taxon>Actinocatenispora</taxon>
    </lineage>
</organism>
<evidence type="ECO:0008006" key="4">
    <source>
        <dbReference type="Google" id="ProtNLM"/>
    </source>
</evidence>
<reference evidence="2 3" key="1">
    <citation type="submission" date="2020-08" db="EMBL/GenBank/DDBJ databases">
        <title>Whole genome shotgun sequence of Actinocatenispora thailandica NBRC 105041.</title>
        <authorList>
            <person name="Komaki H."/>
            <person name="Tamura T."/>
        </authorList>
    </citation>
    <scope>NUCLEOTIDE SEQUENCE [LARGE SCALE GENOMIC DNA]</scope>
    <source>
        <strain evidence="2 3">NBRC 105041</strain>
    </source>
</reference>
<dbReference type="KEGG" id="atl:Athai_06920"/>
<protein>
    <recommendedName>
        <fullName evidence="4">GNAT family N-acetyltransferase</fullName>
    </recommendedName>
</protein>
<dbReference type="InterPro" id="IPR016181">
    <property type="entry name" value="Acyl_CoA_acyltransferase"/>
</dbReference>
<dbReference type="Proteomes" id="UP000611640">
    <property type="component" value="Chromosome"/>
</dbReference>
<evidence type="ECO:0000256" key="1">
    <source>
        <dbReference type="SAM" id="MobiDB-lite"/>
    </source>
</evidence>
<feature type="compositionally biased region" description="Low complexity" evidence="1">
    <location>
        <begin position="1"/>
        <end position="21"/>
    </location>
</feature>
<proteinExistence type="predicted"/>
<feature type="region of interest" description="Disordered" evidence="1">
    <location>
        <begin position="1"/>
        <end position="22"/>
    </location>
</feature>
<evidence type="ECO:0000313" key="3">
    <source>
        <dbReference type="Proteomes" id="UP000611640"/>
    </source>
</evidence>
<name>A0A7R7DK75_9ACTN</name>
<dbReference type="Gene3D" id="3.40.630.30">
    <property type="match status" value="1"/>
</dbReference>
<dbReference type="EMBL" id="AP023355">
    <property type="protein sequence ID" value="BCJ33189.1"/>
    <property type="molecule type" value="Genomic_DNA"/>
</dbReference>
<accession>A0A7R7DK75</accession>
<dbReference type="InterPro" id="IPR052523">
    <property type="entry name" value="Trichothecene_AcTrans"/>
</dbReference>
<sequence length="218" mass="23414">MSLTDPAGFDPAPGAGTAGAPETIRAARPGDLGQITELLAAAFAPLAVADYLVPDPRRRLAVLTPYFRLFAEHVVYEPAATAHVAVDEDWGTIDAVALWLDSEDPGPPGYDKQRAVIAGDLADRFELVDDLLAGAAPGSWHERLLFLAVRPEQRHRGLGATLLAEHDPDLDALGTAGYLVAPDAVTASRYERHGYHRFGPPLLLPNNADLHPLVRDPR</sequence>
<evidence type="ECO:0000313" key="2">
    <source>
        <dbReference type="EMBL" id="BCJ33189.1"/>
    </source>
</evidence>
<dbReference type="AlphaFoldDB" id="A0A7R7DK75"/>
<dbReference type="PANTHER" id="PTHR42791">
    <property type="entry name" value="GNAT FAMILY ACETYLTRANSFERASE"/>
    <property type="match status" value="1"/>
</dbReference>
<dbReference type="PANTHER" id="PTHR42791:SF1">
    <property type="entry name" value="N-ACETYLTRANSFERASE DOMAIN-CONTAINING PROTEIN"/>
    <property type="match status" value="1"/>
</dbReference>
<gene>
    <name evidence="2" type="ORF">Athai_06920</name>
</gene>
<dbReference type="SUPFAM" id="SSF55729">
    <property type="entry name" value="Acyl-CoA N-acyltransferases (Nat)"/>
    <property type="match status" value="1"/>
</dbReference>